<evidence type="ECO:0000313" key="1">
    <source>
        <dbReference type="EMBL" id="KAK3369710.1"/>
    </source>
</evidence>
<keyword evidence="2" id="KW-1185">Reference proteome</keyword>
<accession>A0AAE0K5H0</accession>
<reference evidence="1" key="2">
    <citation type="submission" date="2023-06" db="EMBL/GenBank/DDBJ databases">
        <authorList>
            <consortium name="Lawrence Berkeley National Laboratory"/>
            <person name="Haridas S."/>
            <person name="Hensen N."/>
            <person name="Bonometti L."/>
            <person name="Westerberg I."/>
            <person name="Brannstrom I.O."/>
            <person name="Guillou S."/>
            <person name="Cros-Aarteil S."/>
            <person name="Calhoun S."/>
            <person name="Kuo A."/>
            <person name="Mondo S."/>
            <person name="Pangilinan J."/>
            <person name="Riley R."/>
            <person name="Labutti K."/>
            <person name="Andreopoulos B."/>
            <person name="Lipzen A."/>
            <person name="Chen C."/>
            <person name="Yanf M."/>
            <person name="Daum C."/>
            <person name="Ng V."/>
            <person name="Clum A."/>
            <person name="Steindorff A."/>
            <person name="Ohm R."/>
            <person name="Martin F."/>
            <person name="Silar P."/>
            <person name="Natvig D."/>
            <person name="Lalanne C."/>
            <person name="Gautier V."/>
            <person name="Ament-Velasquez S.L."/>
            <person name="Kruys A."/>
            <person name="Hutchinson M.I."/>
            <person name="Powell A.J."/>
            <person name="Barry K."/>
            <person name="Miller A.N."/>
            <person name="Grigoriev I.V."/>
            <person name="Debuchy R."/>
            <person name="Gladieux P."/>
            <person name="Thoren M.H."/>
            <person name="Johannesson H."/>
        </authorList>
    </citation>
    <scope>NUCLEOTIDE SEQUENCE</scope>
    <source>
        <strain evidence="1">CBS 958.72</strain>
    </source>
</reference>
<dbReference type="AlphaFoldDB" id="A0AAE0K5H0"/>
<gene>
    <name evidence="1" type="ORF">B0T24DRAFT_681707</name>
</gene>
<evidence type="ECO:0000313" key="2">
    <source>
        <dbReference type="Proteomes" id="UP001287356"/>
    </source>
</evidence>
<organism evidence="1 2">
    <name type="scientific">Lasiosphaeria ovina</name>
    <dbReference type="NCBI Taxonomy" id="92902"/>
    <lineage>
        <taxon>Eukaryota</taxon>
        <taxon>Fungi</taxon>
        <taxon>Dikarya</taxon>
        <taxon>Ascomycota</taxon>
        <taxon>Pezizomycotina</taxon>
        <taxon>Sordariomycetes</taxon>
        <taxon>Sordariomycetidae</taxon>
        <taxon>Sordariales</taxon>
        <taxon>Lasiosphaeriaceae</taxon>
        <taxon>Lasiosphaeria</taxon>
    </lineage>
</organism>
<protein>
    <submittedName>
        <fullName evidence="1">Uncharacterized protein</fullName>
    </submittedName>
</protein>
<dbReference type="Proteomes" id="UP001287356">
    <property type="component" value="Unassembled WGS sequence"/>
</dbReference>
<dbReference type="EMBL" id="JAULSN010000006">
    <property type="protein sequence ID" value="KAK3369710.1"/>
    <property type="molecule type" value="Genomic_DNA"/>
</dbReference>
<sequence length="91" mass="10057">MAEAFALAVSIGALMDPMIKVLSHSCKLIRDIKTAPKELHLIYIETLTLNGILQSLQSLYDNDGIPESPNWNSDHNRIPISSAKSYMKSGE</sequence>
<proteinExistence type="predicted"/>
<comment type="caution">
    <text evidence="1">The sequence shown here is derived from an EMBL/GenBank/DDBJ whole genome shotgun (WGS) entry which is preliminary data.</text>
</comment>
<reference evidence="1" key="1">
    <citation type="journal article" date="2023" name="Mol. Phylogenet. Evol.">
        <title>Genome-scale phylogeny and comparative genomics of the fungal order Sordariales.</title>
        <authorList>
            <person name="Hensen N."/>
            <person name="Bonometti L."/>
            <person name="Westerberg I."/>
            <person name="Brannstrom I.O."/>
            <person name="Guillou S."/>
            <person name="Cros-Aarteil S."/>
            <person name="Calhoun S."/>
            <person name="Haridas S."/>
            <person name="Kuo A."/>
            <person name="Mondo S."/>
            <person name="Pangilinan J."/>
            <person name="Riley R."/>
            <person name="LaButti K."/>
            <person name="Andreopoulos B."/>
            <person name="Lipzen A."/>
            <person name="Chen C."/>
            <person name="Yan M."/>
            <person name="Daum C."/>
            <person name="Ng V."/>
            <person name="Clum A."/>
            <person name="Steindorff A."/>
            <person name="Ohm R.A."/>
            <person name="Martin F."/>
            <person name="Silar P."/>
            <person name="Natvig D.O."/>
            <person name="Lalanne C."/>
            <person name="Gautier V."/>
            <person name="Ament-Velasquez S.L."/>
            <person name="Kruys A."/>
            <person name="Hutchinson M.I."/>
            <person name="Powell A.J."/>
            <person name="Barry K."/>
            <person name="Miller A.N."/>
            <person name="Grigoriev I.V."/>
            <person name="Debuchy R."/>
            <person name="Gladieux P."/>
            <person name="Hiltunen Thoren M."/>
            <person name="Johannesson H."/>
        </authorList>
    </citation>
    <scope>NUCLEOTIDE SEQUENCE</scope>
    <source>
        <strain evidence="1">CBS 958.72</strain>
    </source>
</reference>
<name>A0AAE0K5H0_9PEZI</name>